<dbReference type="EMBL" id="BARV01040387">
    <property type="protein sequence ID" value="GAI53521.1"/>
    <property type="molecule type" value="Genomic_DNA"/>
</dbReference>
<dbReference type="AlphaFoldDB" id="X1QFD6"/>
<gene>
    <name evidence="1" type="ORF">S06H3_61550</name>
</gene>
<name>X1QFD6_9ZZZZ</name>
<comment type="caution">
    <text evidence="1">The sequence shown here is derived from an EMBL/GenBank/DDBJ whole genome shotgun (WGS) entry which is preliminary data.</text>
</comment>
<feature type="non-terminal residue" evidence="1">
    <location>
        <position position="67"/>
    </location>
</feature>
<evidence type="ECO:0000313" key="1">
    <source>
        <dbReference type="EMBL" id="GAI53521.1"/>
    </source>
</evidence>
<proteinExistence type="predicted"/>
<organism evidence="1">
    <name type="scientific">marine sediment metagenome</name>
    <dbReference type="NCBI Taxonomy" id="412755"/>
    <lineage>
        <taxon>unclassified sequences</taxon>
        <taxon>metagenomes</taxon>
        <taxon>ecological metagenomes</taxon>
    </lineage>
</organism>
<protein>
    <submittedName>
        <fullName evidence="1">Uncharacterized protein</fullName>
    </submittedName>
</protein>
<sequence length="67" mass="7708">MKDVDLSPDFLEGLEIKQAEGSAKFDSKQTTIEKLIALYKNSPFILKGNLNYLERFNYCINVKSDDF</sequence>
<accession>X1QFD6</accession>
<reference evidence="1" key="1">
    <citation type="journal article" date="2014" name="Front. Microbiol.">
        <title>High frequency of phylogenetically diverse reductive dehalogenase-homologous genes in deep subseafloor sedimentary metagenomes.</title>
        <authorList>
            <person name="Kawai M."/>
            <person name="Futagami T."/>
            <person name="Toyoda A."/>
            <person name="Takaki Y."/>
            <person name="Nishi S."/>
            <person name="Hori S."/>
            <person name="Arai W."/>
            <person name="Tsubouchi T."/>
            <person name="Morono Y."/>
            <person name="Uchiyama I."/>
            <person name="Ito T."/>
            <person name="Fujiyama A."/>
            <person name="Inagaki F."/>
            <person name="Takami H."/>
        </authorList>
    </citation>
    <scope>NUCLEOTIDE SEQUENCE</scope>
    <source>
        <strain evidence="1">Expedition CK06-06</strain>
    </source>
</reference>